<accession>A0ABP7V5M1</accession>
<evidence type="ECO:0008006" key="3">
    <source>
        <dbReference type="Google" id="ProtNLM"/>
    </source>
</evidence>
<keyword evidence="2" id="KW-1185">Reference proteome</keyword>
<dbReference type="EMBL" id="BAABCS010000031">
    <property type="protein sequence ID" value="GAA4059224.1"/>
    <property type="molecule type" value="Genomic_DNA"/>
</dbReference>
<name>A0ABP7V5M1_9FLAO</name>
<sequence>MKHILVTLILLTQFICFSQKQDREKEMRETISWINNKLRDKGVDQNFLFQEIVYVKGEPILYLVQSPGICSDKCDIVQIPIKKIKHIRFAEATNHLLYFETKNSEEIIWYQSEDKSCGQIGDYTFIELWGSIEQNNLILRLQNAFSYLMELYDNDGVEKF</sequence>
<organism evidence="1 2">
    <name type="scientific">Flavobacterium chungnamense</name>
    <dbReference type="NCBI Taxonomy" id="706182"/>
    <lineage>
        <taxon>Bacteria</taxon>
        <taxon>Pseudomonadati</taxon>
        <taxon>Bacteroidota</taxon>
        <taxon>Flavobacteriia</taxon>
        <taxon>Flavobacteriales</taxon>
        <taxon>Flavobacteriaceae</taxon>
        <taxon>Flavobacterium</taxon>
    </lineage>
</organism>
<reference evidence="2" key="1">
    <citation type="journal article" date="2019" name="Int. J. Syst. Evol. Microbiol.">
        <title>The Global Catalogue of Microorganisms (GCM) 10K type strain sequencing project: providing services to taxonomists for standard genome sequencing and annotation.</title>
        <authorList>
            <consortium name="The Broad Institute Genomics Platform"/>
            <consortium name="The Broad Institute Genome Sequencing Center for Infectious Disease"/>
            <person name="Wu L."/>
            <person name="Ma J."/>
        </authorList>
    </citation>
    <scope>NUCLEOTIDE SEQUENCE [LARGE SCALE GENOMIC DNA]</scope>
    <source>
        <strain evidence="2">JCM 17068</strain>
    </source>
</reference>
<proteinExistence type="predicted"/>
<gene>
    <name evidence="1" type="ORF">GCM10022388_27460</name>
</gene>
<dbReference type="Proteomes" id="UP001500426">
    <property type="component" value="Unassembled WGS sequence"/>
</dbReference>
<dbReference type="RefSeq" id="WP_345095640.1">
    <property type="nucleotide sequence ID" value="NZ_BAABCS010000031.1"/>
</dbReference>
<evidence type="ECO:0000313" key="1">
    <source>
        <dbReference type="EMBL" id="GAA4059224.1"/>
    </source>
</evidence>
<comment type="caution">
    <text evidence="1">The sequence shown here is derived from an EMBL/GenBank/DDBJ whole genome shotgun (WGS) entry which is preliminary data.</text>
</comment>
<protein>
    <recommendedName>
        <fullName evidence="3">YbjN domain-containing protein</fullName>
    </recommendedName>
</protein>
<evidence type="ECO:0000313" key="2">
    <source>
        <dbReference type="Proteomes" id="UP001500426"/>
    </source>
</evidence>